<dbReference type="Gramene" id="HORVU.MOREX.r2.6HG0513340.1">
    <property type="protein sequence ID" value="HORVU.MOREX.r2.6HG0513340.1.CDS.1"/>
    <property type="gene ID" value="HORVU.MOREX.r2.6HG0513340"/>
</dbReference>
<protein>
    <submittedName>
        <fullName evidence="2">Uncharacterized protein</fullName>
    </submittedName>
</protein>
<proteinExistence type="predicted"/>
<reference evidence="2" key="2">
    <citation type="submission" date="2020-10" db="EMBL/GenBank/DDBJ databases">
        <authorList>
            <person name="Scholz U."/>
            <person name="Mascher M."/>
            <person name="Fiebig A."/>
        </authorList>
    </citation>
    <scope>NUCLEOTIDE SEQUENCE [LARGE SCALE GENOMIC DNA]</scope>
    <source>
        <strain evidence="2">cv. Morex</strain>
    </source>
</reference>
<feature type="region of interest" description="Disordered" evidence="1">
    <location>
        <begin position="46"/>
        <end position="100"/>
    </location>
</feature>
<reference evidence="3" key="1">
    <citation type="journal article" date="2012" name="Nature">
        <title>A physical, genetic and functional sequence assembly of the barley genome.</title>
        <authorList>
            <consortium name="The International Barley Genome Sequencing Consortium"/>
            <person name="Mayer K.F."/>
            <person name="Waugh R."/>
            <person name="Brown J.W."/>
            <person name="Schulman A."/>
            <person name="Langridge P."/>
            <person name="Platzer M."/>
            <person name="Fincher G.B."/>
            <person name="Muehlbauer G.J."/>
            <person name="Sato K."/>
            <person name="Close T.J."/>
            <person name="Wise R.P."/>
            <person name="Stein N."/>
        </authorList>
    </citation>
    <scope>NUCLEOTIDE SEQUENCE [LARGE SCALE GENOMIC DNA]</scope>
    <source>
        <strain evidence="3">cv. Morex</strain>
    </source>
</reference>
<reference evidence="2" key="3">
    <citation type="submission" date="2022-01" db="UniProtKB">
        <authorList>
            <consortium name="EnsemblPlants"/>
        </authorList>
    </citation>
    <scope>IDENTIFICATION</scope>
    <source>
        <strain evidence="2">subsp. vulgare</strain>
    </source>
</reference>
<dbReference type="EnsemblPlants" id="HORVU.MOREX.r3.6HG0618960.1">
    <property type="protein sequence ID" value="HORVU.MOREX.r3.6HG0618960.1.CDS1"/>
    <property type="gene ID" value="HORVU.MOREX.r3.6HG0618960"/>
</dbReference>
<evidence type="ECO:0000256" key="1">
    <source>
        <dbReference type="SAM" id="MobiDB-lite"/>
    </source>
</evidence>
<name>A0A8I7BHJ5_HORVV</name>
<feature type="compositionally biased region" description="Basic residues" evidence="1">
    <location>
        <begin position="174"/>
        <end position="186"/>
    </location>
</feature>
<organism evidence="2 3">
    <name type="scientific">Hordeum vulgare subsp. vulgare</name>
    <name type="common">Domesticated barley</name>
    <dbReference type="NCBI Taxonomy" id="112509"/>
    <lineage>
        <taxon>Eukaryota</taxon>
        <taxon>Viridiplantae</taxon>
        <taxon>Streptophyta</taxon>
        <taxon>Embryophyta</taxon>
        <taxon>Tracheophyta</taxon>
        <taxon>Spermatophyta</taxon>
        <taxon>Magnoliopsida</taxon>
        <taxon>Liliopsida</taxon>
        <taxon>Poales</taxon>
        <taxon>Poaceae</taxon>
        <taxon>BOP clade</taxon>
        <taxon>Pooideae</taxon>
        <taxon>Triticodae</taxon>
        <taxon>Triticeae</taxon>
        <taxon>Hordeinae</taxon>
        <taxon>Hordeum</taxon>
    </lineage>
</organism>
<evidence type="ECO:0000313" key="2">
    <source>
        <dbReference type="EnsemblPlants" id="HORVU.MOREX.r3.6HG0618960.1.CDS1"/>
    </source>
</evidence>
<sequence>MEDLAGSIMSLSHSAPLYLFFDAPAWEEYWLHEDTADGHEFAAAGAKSVGDEDNSAGPRGCGRQLLGGGAQLPLKLPPRLQHPADWSAASSSATSPTTHTQAQLCMVPSWSPFASSTRHRDFDPFAAALEKVRRDWPAAPLPSRPMRRSRSLSPLRGAETAAANLNISHLGQKASRRPPQRSTRRRGVKHLLCWAATASSAAAPALGEDGVASYRRPRLLVCFGF</sequence>
<feature type="compositionally biased region" description="Low complexity" evidence="1">
    <location>
        <begin position="87"/>
        <end position="100"/>
    </location>
</feature>
<dbReference type="Proteomes" id="UP000011116">
    <property type="component" value="Chromosome 6H"/>
</dbReference>
<dbReference type="Gramene" id="HORVU.MOREX.r3.6HG0618960.1">
    <property type="protein sequence ID" value="HORVU.MOREX.r3.6HG0618960.1.CDS1"/>
    <property type="gene ID" value="HORVU.MOREX.r3.6HG0618960"/>
</dbReference>
<dbReference type="AlphaFoldDB" id="A0A8I7BHJ5"/>
<evidence type="ECO:0000313" key="3">
    <source>
        <dbReference type="Proteomes" id="UP000011116"/>
    </source>
</evidence>
<feature type="region of interest" description="Disordered" evidence="1">
    <location>
        <begin position="164"/>
        <end position="186"/>
    </location>
</feature>
<accession>A0A8I7BHJ5</accession>
<keyword evidence="3" id="KW-1185">Reference proteome</keyword>